<evidence type="ECO:0000313" key="2">
    <source>
        <dbReference type="Proteomes" id="UP001596380"/>
    </source>
</evidence>
<dbReference type="Proteomes" id="UP001596380">
    <property type="component" value="Unassembled WGS sequence"/>
</dbReference>
<sequence>MLDPNGLEVGTENDTTRIPWRHITRVGIRGVRVGRGDNATLQDHLLAWLAEGYTLPRKAKLPYHEEFGAYVVFPAVPAAVGDQEEFIAAVELFAGPLWDPTREDTSGRDPRLDE</sequence>
<gene>
    <name evidence="1" type="ORF">ACFQKB_05665</name>
</gene>
<dbReference type="RefSeq" id="WP_378063080.1">
    <property type="nucleotide sequence ID" value="NZ_JBHSXS010000002.1"/>
</dbReference>
<keyword evidence="2" id="KW-1185">Reference proteome</keyword>
<organism evidence="1 2">
    <name type="scientific">Actinomadura yumaensis</name>
    <dbReference type="NCBI Taxonomy" id="111807"/>
    <lineage>
        <taxon>Bacteria</taxon>
        <taxon>Bacillati</taxon>
        <taxon>Actinomycetota</taxon>
        <taxon>Actinomycetes</taxon>
        <taxon>Streptosporangiales</taxon>
        <taxon>Thermomonosporaceae</taxon>
        <taxon>Actinomadura</taxon>
    </lineage>
</organism>
<comment type="caution">
    <text evidence="1">The sequence shown here is derived from an EMBL/GenBank/DDBJ whole genome shotgun (WGS) entry which is preliminary data.</text>
</comment>
<proteinExistence type="predicted"/>
<name>A0ABW2CE50_9ACTN</name>
<protein>
    <submittedName>
        <fullName evidence="1">Uncharacterized protein</fullName>
    </submittedName>
</protein>
<dbReference type="EMBL" id="JBHSXS010000002">
    <property type="protein sequence ID" value="MFC6879248.1"/>
    <property type="molecule type" value="Genomic_DNA"/>
</dbReference>
<reference evidence="2" key="1">
    <citation type="journal article" date="2019" name="Int. J. Syst. Evol. Microbiol.">
        <title>The Global Catalogue of Microorganisms (GCM) 10K type strain sequencing project: providing services to taxonomists for standard genome sequencing and annotation.</title>
        <authorList>
            <consortium name="The Broad Institute Genomics Platform"/>
            <consortium name="The Broad Institute Genome Sequencing Center for Infectious Disease"/>
            <person name="Wu L."/>
            <person name="Ma J."/>
        </authorList>
    </citation>
    <scope>NUCLEOTIDE SEQUENCE [LARGE SCALE GENOMIC DNA]</scope>
    <source>
        <strain evidence="2">JCM 3369</strain>
    </source>
</reference>
<evidence type="ECO:0000313" key="1">
    <source>
        <dbReference type="EMBL" id="MFC6879248.1"/>
    </source>
</evidence>
<accession>A0ABW2CE50</accession>